<gene>
    <name evidence="1" type="ORF">pdam_00002544</name>
</gene>
<dbReference type="Proteomes" id="UP000275408">
    <property type="component" value="Unassembled WGS sequence"/>
</dbReference>
<sequence>MLILRNKQSPFQSSVLLCMDTALLSRFLLGDTSEWQLLNEISFVIVEQTFLFF</sequence>
<name>A0A3M6TSD8_POCDA</name>
<organism evidence="1 2">
    <name type="scientific">Pocillopora damicornis</name>
    <name type="common">Cauliflower coral</name>
    <name type="synonym">Millepora damicornis</name>
    <dbReference type="NCBI Taxonomy" id="46731"/>
    <lineage>
        <taxon>Eukaryota</taxon>
        <taxon>Metazoa</taxon>
        <taxon>Cnidaria</taxon>
        <taxon>Anthozoa</taxon>
        <taxon>Hexacorallia</taxon>
        <taxon>Scleractinia</taxon>
        <taxon>Astrocoeniina</taxon>
        <taxon>Pocilloporidae</taxon>
        <taxon>Pocillopora</taxon>
    </lineage>
</organism>
<proteinExistence type="predicted"/>
<accession>A0A3M6TSD8</accession>
<dbReference type="AlphaFoldDB" id="A0A3M6TSD8"/>
<evidence type="ECO:0000313" key="1">
    <source>
        <dbReference type="EMBL" id="RMX44164.1"/>
    </source>
</evidence>
<protein>
    <submittedName>
        <fullName evidence="1">Uncharacterized protein</fullName>
    </submittedName>
</protein>
<keyword evidence="2" id="KW-1185">Reference proteome</keyword>
<feature type="non-terminal residue" evidence="1">
    <location>
        <position position="53"/>
    </location>
</feature>
<evidence type="ECO:0000313" key="2">
    <source>
        <dbReference type="Proteomes" id="UP000275408"/>
    </source>
</evidence>
<comment type="caution">
    <text evidence="1">The sequence shown here is derived from an EMBL/GenBank/DDBJ whole genome shotgun (WGS) entry which is preliminary data.</text>
</comment>
<reference evidence="1 2" key="1">
    <citation type="journal article" date="2018" name="Sci. Rep.">
        <title>Comparative analysis of the Pocillopora damicornis genome highlights role of immune system in coral evolution.</title>
        <authorList>
            <person name="Cunning R."/>
            <person name="Bay R.A."/>
            <person name="Gillette P."/>
            <person name="Baker A.C."/>
            <person name="Traylor-Knowles N."/>
        </authorList>
    </citation>
    <scope>NUCLEOTIDE SEQUENCE [LARGE SCALE GENOMIC DNA]</scope>
    <source>
        <strain evidence="1">RSMAS</strain>
        <tissue evidence="1">Whole animal</tissue>
    </source>
</reference>
<dbReference type="EMBL" id="RCHS01003049">
    <property type="protein sequence ID" value="RMX44164.1"/>
    <property type="molecule type" value="Genomic_DNA"/>
</dbReference>